<proteinExistence type="predicted"/>
<evidence type="ECO:0000313" key="2">
    <source>
        <dbReference type="Proteomes" id="UP000000248"/>
    </source>
</evidence>
<dbReference type="EMBL" id="CP000513">
    <property type="protein sequence ID" value="ABQ13327.1"/>
    <property type="molecule type" value="Genomic_DNA"/>
</dbReference>
<sequence>MLQTRFKKLAHCRQFFFEKKRRKDIAFYSFIKTAS</sequence>
<organism evidence="1 2">
    <name type="scientific">Dichelobacter nodosus (strain VCS1703A)</name>
    <dbReference type="NCBI Taxonomy" id="246195"/>
    <lineage>
        <taxon>Bacteria</taxon>
        <taxon>Pseudomonadati</taxon>
        <taxon>Pseudomonadota</taxon>
        <taxon>Gammaproteobacteria</taxon>
        <taxon>Cardiobacteriales</taxon>
        <taxon>Cardiobacteriaceae</taxon>
        <taxon>Dichelobacter</taxon>
    </lineage>
</organism>
<evidence type="ECO:0000313" key="1">
    <source>
        <dbReference type="EMBL" id="ABQ13327.1"/>
    </source>
</evidence>
<keyword evidence="2" id="KW-1185">Reference proteome</keyword>
<dbReference type="KEGG" id="dno:DNO_1169"/>
<name>A5EXI5_DICNV</name>
<accession>A5EXI5</accession>
<dbReference type="STRING" id="246195.DNO_1169"/>
<dbReference type="HOGENOM" id="CLU_3364642_0_0_6"/>
<gene>
    <name evidence="1" type="ordered locus">DNO_1169</name>
</gene>
<dbReference type="Proteomes" id="UP000000248">
    <property type="component" value="Chromosome"/>
</dbReference>
<protein>
    <submittedName>
        <fullName evidence="1">Uncharacterized protein</fullName>
    </submittedName>
</protein>
<reference evidence="1 2" key="1">
    <citation type="journal article" date="2007" name="Nat. Biotechnol.">
        <title>Genome sequence and identification of candidate vaccine antigens from the animal pathogen Dichelobacter nodosus.</title>
        <authorList>
            <person name="Myers G.S."/>
            <person name="Parker D."/>
            <person name="Al-Hasani K."/>
            <person name="Kennan R.M."/>
            <person name="Seemann T."/>
            <person name="Ren Q."/>
            <person name="Badger J.H."/>
            <person name="Selengut J.D."/>
            <person name="Deboy R.T."/>
            <person name="Tettelin H."/>
            <person name="Boyce J.D."/>
            <person name="McCarl V.P."/>
            <person name="Han X."/>
            <person name="Nelson W.C."/>
            <person name="Madupu R."/>
            <person name="Mohamoud Y."/>
            <person name="Holley T."/>
            <person name="Fedorova N."/>
            <person name="Khouri H."/>
            <person name="Bottomley S.P."/>
            <person name="Whittington R.J."/>
            <person name="Adler B."/>
            <person name="Songer J.G."/>
            <person name="Rood J.I."/>
            <person name="Paulsen I.T."/>
        </authorList>
    </citation>
    <scope>NUCLEOTIDE SEQUENCE [LARGE SCALE GENOMIC DNA]</scope>
    <source>
        <strain evidence="1 2">VCS1703A</strain>
    </source>
</reference>
<dbReference type="AlphaFoldDB" id="A5EXI5"/>